<feature type="non-terminal residue" evidence="1">
    <location>
        <position position="1"/>
    </location>
</feature>
<dbReference type="InterPro" id="IPR002347">
    <property type="entry name" value="SDR_fam"/>
</dbReference>
<feature type="non-terminal residue" evidence="1">
    <location>
        <position position="55"/>
    </location>
</feature>
<dbReference type="Pfam" id="PF00106">
    <property type="entry name" value="adh_short"/>
    <property type="match status" value="1"/>
</dbReference>
<gene>
    <name evidence="1" type="ORF">METZ01_LOCUS83759</name>
</gene>
<reference evidence="1" key="1">
    <citation type="submission" date="2018-05" db="EMBL/GenBank/DDBJ databases">
        <authorList>
            <person name="Lanie J.A."/>
            <person name="Ng W.-L."/>
            <person name="Kazmierczak K.M."/>
            <person name="Andrzejewski T.M."/>
            <person name="Davidsen T.M."/>
            <person name="Wayne K.J."/>
            <person name="Tettelin H."/>
            <person name="Glass J.I."/>
            <person name="Rusch D."/>
            <person name="Podicherti R."/>
            <person name="Tsui H.-C.T."/>
            <person name="Winkler M.E."/>
        </authorList>
    </citation>
    <scope>NUCLEOTIDE SEQUENCE</scope>
</reference>
<organism evidence="1">
    <name type="scientific">marine metagenome</name>
    <dbReference type="NCBI Taxonomy" id="408172"/>
    <lineage>
        <taxon>unclassified sequences</taxon>
        <taxon>metagenomes</taxon>
        <taxon>ecological metagenomes</taxon>
    </lineage>
</organism>
<proteinExistence type="predicted"/>
<name>A0A381URV8_9ZZZZ</name>
<dbReference type="AlphaFoldDB" id="A0A381URV8"/>
<dbReference type="Gene3D" id="3.40.50.720">
    <property type="entry name" value="NAD(P)-binding Rossmann-like Domain"/>
    <property type="match status" value="1"/>
</dbReference>
<dbReference type="SUPFAM" id="SSF51735">
    <property type="entry name" value="NAD(P)-binding Rossmann-fold domains"/>
    <property type="match status" value="1"/>
</dbReference>
<evidence type="ECO:0000313" key="1">
    <source>
        <dbReference type="EMBL" id="SVA30905.1"/>
    </source>
</evidence>
<dbReference type="InterPro" id="IPR036291">
    <property type="entry name" value="NAD(P)-bd_dom_sf"/>
</dbReference>
<protein>
    <submittedName>
        <fullName evidence="1">Uncharacterized protein</fullName>
    </submittedName>
</protein>
<dbReference type="EMBL" id="UINC01007006">
    <property type="protein sequence ID" value="SVA30905.1"/>
    <property type="molecule type" value="Genomic_DNA"/>
</dbReference>
<accession>A0A381URV8</accession>
<sequence length="55" mass="5325">VVTGASSGIGEAVARRLVAEGALVTIGSRSETVMAGATWVPTDVADPSAADALIG</sequence>